<sequence>MNTGMNTAIPVPPRTWWTSYTDGDGHRAVLTISADDGRVGLMTSSGESLLFSAHELAMLREDLEAAATAGKLSALTTSGGSGRARRTS</sequence>
<accession>A0A7W9HN19</accession>
<organism evidence="1 2">
    <name type="scientific">Saccharothrix ecbatanensis</name>
    <dbReference type="NCBI Taxonomy" id="1105145"/>
    <lineage>
        <taxon>Bacteria</taxon>
        <taxon>Bacillati</taxon>
        <taxon>Actinomycetota</taxon>
        <taxon>Actinomycetes</taxon>
        <taxon>Pseudonocardiales</taxon>
        <taxon>Pseudonocardiaceae</taxon>
        <taxon>Saccharothrix</taxon>
    </lineage>
</organism>
<dbReference type="RefSeq" id="WP_184923696.1">
    <property type="nucleotide sequence ID" value="NZ_JACHMO010000001.1"/>
</dbReference>
<evidence type="ECO:0000313" key="1">
    <source>
        <dbReference type="EMBL" id="MBB5805282.1"/>
    </source>
</evidence>
<dbReference type="AlphaFoldDB" id="A0A7W9HN19"/>
<reference evidence="1 2" key="1">
    <citation type="submission" date="2020-08" db="EMBL/GenBank/DDBJ databases">
        <title>Sequencing the genomes of 1000 actinobacteria strains.</title>
        <authorList>
            <person name="Klenk H.-P."/>
        </authorList>
    </citation>
    <scope>NUCLEOTIDE SEQUENCE [LARGE SCALE GENOMIC DNA]</scope>
    <source>
        <strain evidence="1 2">DSM 45486</strain>
    </source>
</reference>
<proteinExistence type="predicted"/>
<dbReference type="EMBL" id="JACHMO010000001">
    <property type="protein sequence ID" value="MBB5805282.1"/>
    <property type="molecule type" value="Genomic_DNA"/>
</dbReference>
<comment type="caution">
    <text evidence="1">The sequence shown here is derived from an EMBL/GenBank/DDBJ whole genome shotgun (WGS) entry which is preliminary data.</text>
</comment>
<protein>
    <submittedName>
        <fullName evidence="1">Uncharacterized protein</fullName>
    </submittedName>
</protein>
<keyword evidence="2" id="KW-1185">Reference proteome</keyword>
<evidence type="ECO:0000313" key="2">
    <source>
        <dbReference type="Proteomes" id="UP000552097"/>
    </source>
</evidence>
<gene>
    <name evidence="1" type="ORF">F4560_005050</name>
</gene>
<dbReference type="Proteomes" id="UP000552097">
    <property type="component" value="Unassembled WGS sequence"/>
</dbReference>
<name>A0A7W9HN19_9PSEU</name>